<dbReference type="SUPFAM" id="SSF51735">
    <property type="entry name" value="NAD(P)-binding Rossmann-fold domains"/>
    <property type="match status" value="1"/>
</dbReference>
<dbReference type="Gene3D" id="3.40.50.720">
    <property type="entry name" value="NAD(P)-binding Rossmann-like Domain"/>
    <property type="match status" value="1"/>
</dbReference>
<keyword evidence="2 4" id="KW-0560">Oxidoreductase</keyword>
<organism evidence="4 5">
    <name type="scientific">Maioricimonas rarisocia</name>
    <dbReference type="NCBI Taxonomy" id="2528026"/>
    <lineage>
        <taxon>Bacteria</taxon>
        <taxon>Pseudomonadati</taxon>
        <taxon>Planctomycetota</taxon>
        <taxon>Planctomycetia</taxon>
        <taxon>Planctomycetales</taxon>
        <taxon>Planctomycetaceae</taxon>
        <taxon>Maioricimonas</taxon>
    </lineage>
</organism>
<dbReference type="OrthoDB" id="9794387at2"/>
<protein>
    <submittedName>
        <fullName evidence="4">Benzil reductase ((S)-benzoin forming)</fullName>
        <ecNumber evidence="4">1.1.1.320</ecNumber>
    </submittedName>
</protein>
<dbReference type="KEGG" id="mri:Mal4_49770"/>
<dbReference type="EC" id="1.1.1.320" evidence="4"/>
<dbReference type="EMBL" id="CP036275">
    <property type="protein sequence ID" value="QDU40619.1"/>
    <property type="molecule type" value="Genomic_DNA"/>
</dbReference>
<dbReference type="PANTHER" id="PTHR43391:SF86">
    <property type="entry name" value="SHORT-CHAIN DEHYDROGENASE_REDUCTASE FAMILY PROTEIN"/>
    <property type="match status" value="1"/>
</dbReference>
<dbReference type="Proteomes" id="UP000320496">
    <property type="component" value="Chromosome"/>
</dbReference>
<proteinExistence type="inferred from homology"/>
<dbReference type="GO" id="GO:0005829">
    <property type="term" value="C:cytosol"/>
    <property type="evidence" value="ECO:0007669"/>
    <property type="project" value="TreeGrafter"/>
</dbReference>
<dbReference type="Pfam" id="PF00106">
    <property type="entry name" value="adh_short"/>
    <property type="match status" value="1"/>
</dbReference>
<dbReference type="PANTHER" id="PTHR43391">
    <property type="entry name" value="RETINOL DEHYDROGENASE-RELATED"/>
    <property type="match status" value="1"/>
</dbReference>
<keyword evidence="5" id="KW-1185">Reference proteome</keyword>
<dbReference type="PRINTS" id="PR00081">
    <property type="entry name" value="GDHRDH"/>
</dbReference>
<feature type="compositionally biased region" description="Basic and acidic residues" evidence="3">
    <location>
        <begin position="187"/>
        <end position="203"/>
    </location>
</feature>
<evidence type="ECO:0000256" key="3">
    <source>
        <dbReference type="SAM" id="MobiDB-lite"/>
    </source>
</evidence>
<dbReference type="GO" id="GO:0016491">
    <property type="term" value="F:oxidoreductase activity"/>
    <property type="evidence" value="ECO:0007669"/>
    <property type="project" value="UniProtKB-KW"/>
</dbReference>
<feature type="region of interest" description="Disordered" evidence="3">
    <location>
        <begin position="187"/>
        <end position="211"/>
    </location>
</feature>
<name>A0A517ZDU8_9PLAN</name>
<evidence type="ECO:0000256" key="1">
    <source>
        <dbReference type="ARBA" id="ARBA00006484"/>
    </source>
</evidence>
<dbReference type="RefSeq" id="WP_145371894.1">
    <property type="nucleotide sequence ID" value="NZ_CP036275.1"/>
</dbReference>
<dbReference type="AlphaFoldDB" id="A0A517ZDU8"/>
<sequence length="244" mass="26631">MQQILITGVSSGIGHALASEYLSRGARVYGTSRRSPDDLTSHEAFRFVPMDLTAFDDVEAGFKRLLEGVDELDLVVCNAGILGPFGDMAEQSLADMKHVLDVNLWANKVVLDAIYRQVERVRQVVTISSGAAVNGHRGWGGYALSKAALNMLTMLYAAEQPDTHFCALAPGVVETSMQDYLNGLPEDERYPSLDSLRSKRDTSDMPSPEELAPRLVDVMHQLPERVQSGQFADIRKPPLAGANG</sequence>
<accession>A0A517ZDU8</accession>
<dbReference type="InterPro" id="IPR002347">
    <property type="entry name" value="SDR_fam"/>
</dbReference>
<comment type="similarity">
    <text evidence="1">Belongs to the short-chain dehydrogenases/reductases (SDR) family.</text>
</comment>
<reference evidence="4 5" key="1">
    <citation type="submission" date="2019-02" db="EMBL/GenBank/DDBJ databases">
        <title>Deep-cultivation of Planctomycetes and their phenomic and genomic characterization uncovers novel biology.</title>
        <authorList>
            <person name="Wiegand S."/>
            <person name="Jogler M."/>
            <person name="Boedeker C."/>
            <person name="Pinto D."/>
            <person name="Vollmers J."/>
            <person name="Rivas-Marin E."/>
            <person name="Kohn T."/>
            <person name="Peeters S.H."/>
            <person name="Heuer A."/>
            <person name="Rast P."/>
            <person name="Oberbeckmann S."/>
            <person name="Bunk B."/>
            <person name="Jeske O."/>
            <person name="Meyerdierks A."/>
            <person name="Storesund J.E."/>
            <person name="Kallscheuer N."/>
            <person name="Luecker S."/>
            <person name="Lage O.M."/>
            <person name="Pohl T."/>
            <person name="Merkel B.J."/>
            <person name="Hornburger P."/>
            <person name="Mueller R.-W."/>
            <person name="Bruemmer F."/>
            <person name="Labrenz M."/>
            <person name="Spormann A.M."/>
            <person name="Op den Camp H."/>
            <person name="Overmann J."/>
            <person name="Amann R."/>
            <person name="Jetten M.S.M."/>
            <person name="Mascher T."/>
            <person name="Medema M.H."/>
            <person name="Devos D.P."/>
            <person name="Kaster A.-K."/>
            <person name="Ovreas L."/>
            <person name="Rohde M."/>
            <person name="Galperin M.Y."/>
            <person name="Jogler C."/>
        </authorList>
    </citation>
    <scope>NUCLEOTIDE SEQUENCE [LARGE SCALE GENOMIC DNA]</scope>
    <source>
        <strain evidence="4 5">Mal4</strain>
    </source>
</reference>
<gene>
    <name evidence="4" type="primary">yueD</name>
    <name evidence="4" type="ORF">Mal4_49770</name>
</gene>
<dbReference type="InterPro" id="IPR036291">
    <property type="entry name" value="NAD(P)-bd_dom_sf"/>
</dbReference>
<evidence type="ECO:0000313" key="4">
    <source>
        <dbReference type="EMBL" id="QDU40619.1"/>
    </source>
</evidence>
<evidence type="ECO:0000313" key="5">
    <source>
        <dbReference type="Proteomes" id="UP000320496"/>
    </source>
</evidence>
<evidence type="ECO:0000256" key="2">
    <source>
        <dbReference type="ARBA" id="ARBA00023002"/>
    </source>
</evidence>